<dbReference type="SUPFAM" id="SSF46785">
    <property type="entry name" value="Winged helix' DNA-binding domain"/>
    <property type="match status" value="1"/>
</dbReference>
<dbReference type="Pfam" id="PF03466">
    <property type="entry name" value="LysR_substrate"/>
    <property type="match status" value="1"/>
</dbReference>
<dbReference type="InterPro" id="IPR005119">
    <property type="entry name" value="LysR_subst-bd"/>
</dbReference>
<evidence type="ECO:0000313" key="7">
    <source>
        <dbReference type="Proteomes" id="UP000307749"/>
    </source>
</evidence>
<keyword evidence="7" id="KW-1185">Reference proteome</keyword>
<keyword evidence="4" id="KW-0804">Transcription</keyword>
<dbReference type="GO" id="GO:0003700">
    <property type="term" value="F:DNA-binding transcription factor activity"/>
    <property type="evidence" value="ECO:0007669"/>
    <property type="project" value="InterPro"/>
</dbReference>
<dbReference type="FunFam" id="1.10.10.10:FF:000001">
    <property type="entry name" value="LysR family transcriptional regulator"/>
    <property type="match status" value="1"/>
</dbReference>
<dbReference type="PANTHER" id="PTHR30126">
    <property type="entry name" value="HTH-TYPE TRANSCRIPTIONAL REGULATOR"/>
    <property type="match status" value="1"/>
</dbReference>
<evidence type="ECO:0000256" key="2">
    <source>
        <dbReference type="ARBA" id="ARBA00023015"/>
    </source>
</evidence>
<dbReference type="PRINTS" id="PR00039">
    <property type="entry name" value="HTHLYSR"/>
</dbReference>
<reference evidence="6 7" key="1">
    <citation type="submission" date="2017-02" db="EMBL/GenBank/DDBJ databases">
        <title>Whole genome sequencing of Metallibacterium scheffleri DSM 24874 (T).</title>
        <authorList>
            <person name="Kumar S."/>
            <person name="Patil P."/>
            <person name="Patil P.B."/>
        </authorList>
    </citation>
    <scope>NUCLEOTIDE SEQUENCE [LARGE SCALE GENOMIC DNA]</scope>
    <source>
        <strain evidence="6 7">DSM 24874</strain>
    </source>
</reference>
<name>A0A4S3KQB2_9GAMM</name>
<dbReference type="PANTHER" id="PTHR30126:SF94">
    <property type="entry name" value="LYSR FAMILY TRANSCRIPTIONAL REGULATOR"/>
    <property type="match status" value="1"/>
</dbReference>
<sequence>MIGISPRQLEVFVAVAALGSVRAAAEQLHLTQPAASMALAELERRIGVVLFDRARQRLHLNARGRAMLPQAREVLVRMQALERNAAASPDELLGELRIGASNTVGSYRVGELLGGFIALHPQASVQLLVDNTQTVLERVLDYSLDVGCVEGPAARAGLDALPWREDALCVCARPTHPLASRKRLAPADFAGARWILREHGSATRALVERELTRLPAGVTVLELGNSEAIKQAVLAGLGVACLPRVAVRAELAAGELRILPTPFLDLQRELSLVLARGRYRGALLQALLDTAQAAPLNSAATIKSRARGARQTAARA</sequence>
<dbReference type="STRING" id="993689.GCA_002077135_01030"/>
<dbReference type="RefSeq" id="WP_081126370.1">
    <property type="nucleotide sequence ID" value="NZ_DAHXOC010000019.1"/>
</dbReference>
<organism evidence="6 7">
    <name type="scientific">Metallibacterium scheffleri</name>
    <dbReference type="NCBI Taxonomy" id="993689"/>
    <lineage>
        <taxon>Bacteria</taxon>
        <taxon>Pseudomonadati</taxon>
        <taxon>Pseudomonadota</taxon>
        <taxon>Gammaproteobacteria</taxon>
        <taxon>Lysobacterales</taxon>
        <taxon>Rhodanobacteraceae</taxon>
        <taxon>Metallibacterium</taxon>
    </lineage>
</organism>
<comment type="caution">
    <text evidence="6">The sequence shown here is derived from an EMBL/GenBank/DDBJ whole genome shotgun (WGS) entry which is preliminary data.</text>
</comment>
<gene>
    <name evidence="6" type="ORF">B1806_07255</name>
</gene>
<dbReference type="PROSITE" id="PS50931">
    <property type="entry name" value="HTH_LYSR"/>
    <property type="match status" value="1"/>
</dbReference>
<dbReference type="SUPFAM" id="SSF53850">
    <property type="entry name" value="Periplasmic binding protein-like II"/>
    <property type="match status" value="1"/>
</dbReference>
<keyword evidence="2" id="KW-0805">Transcription regulation</keyword>
<evidence type="ECO:0000256" key="4">
    <source>
        <dbReference type="ARBA" id="ARBA00023163"/>
    </source>
</evidence>
<protein>
    <submittedName>
        <fullName evidence="6">LysR family transcriptional regulator</fullName>
    </submittedName>
</protein>
<evidence type="ECO:0000313" key="6">
    <source>
        <dbReference type="EMBL" id="THD10648.1"/>
    </source>
</evidence>
<dbReference type="Pfam" id="PF00126">
    <property type="entry name" value="HTH_1"/>
    <property type="match status" value="1"/>
</dbReference>
<accession>A0A4S3KQB2</accession>
<dbReference type="Gene3D" id="3.40.190.290">
    <property type="match status" value="1"/>
</dbReference>
<keyword evidence="3" id="KW-0238">DNA-binding</keyword>
<dbReference type="GO" id="GO:0000976">
    <property type="term" value="F:transcription cis-regulatory region binding"/>
    <property type="evidence" value="ECO:0007669"/>
    <property type="project" value="TreeGrafter"/>
</dbReference>
<dbReference type="InterPro" id="IPR000847">
    <property type="entry name" value="LysR_HTH_N"/>
</dbReference>
<feature type="domain" description="HTH lysR-type" evidence="5">
    <location>
        <begin position="4"/>
        <end position="61"/>
    </location>
</feature>
<dbReference type="InterPro" id="IPR036388">
    <property type="entry name" value="WH-like_DNA-bd_sf"/>
</dbReference>
<dbReference type="Gene3D" id="1.10.10.10">
    <property type="entry name" value="Winged helix-like DNA-binding domain superfamily/Winged helix DNA-binding domain"/>
    <property type="match status" value="1"/>
</dbReference>
<dbReference type="EMBL" id="MWQO01000023">
    <property type="protein sequence ID" value="THD10648.1"/>
    <property type="molecule type" value="Genomic_DNA"/>
</dbReference>
<evidence type="ECO:0000256" key="3">
    <source>
        <dbReference type="ARBA" id="ARBA00023125"/>
    </source>
</evidence>
<dbReference type="AlphaFoldDB" id="A0A4S3KQB2"/>
<dbReference type="Proteomes" id="UP000307749">
    <property type="component" value="Unassembled WGS sequence"/>
</dbReference>
<dbReference type="InterPro" id="IPR036390">
    <property type="entry name" value="WH_DNA-bd_sf"/>
</dbReference>
<evidence type="ECO:0000259" key="5">
    <source>
        <dbReference type="PROSITE" id="PS50931"/>
    </source>
</evidence>
<proteinExistence type="inferred from homology"/>
<comment type="similarity">
    <text evidence="1">Belongs to the LysR transcriptional regulatory family.</text>
</comment>
<evidence type="ECO:0000256" key="1">
    <source>
        <dbReference type="ARBA" id="ARBA00009437"/>
    </source>
</evidence>
<dbReference type="CDD" id="cd08420">
    <property type="entry name" value="PBP2_CysL_like"/>
    <property type="match status" value="1"/>
</dbReference>
<dbReference type="OrthoDB" id="9808620at2"/>